<reference evidence="2" key="1">
    <citation type="submission" date="2019-06" db="EMBL/GenBank/DDBJ databases">
        <title>Genomics analysis of Aphanomyces spp. identifies a new class of oomycete effector associated with host adaptation.</title>
        <authorList>
            <person name="Gaulin E."/>
        </authorList>
    </citation>
    <scope>NUCLEOTIDE SEQUENCE</scope>
    <source>
        <strain evidence="2">CBS 578.67</strain>
    </source>
</reference>
<feature type="transmembrane region" description="Helical" evidence="1">
    <location>
        <begin position="189"/>
        <end position="209"/>
    </location>
</feature>
<organism evidence="2">
    <name type="scientific">Aphanomyces stellatus</name>
    <dbReference type="NCBI Taxonomy" id="120398"/>
    <lineage>
        <taxon>Eukaryota</taxon>
        <taxon>Sar</taxon>
        <taxon>Stramenopiles</taxon>
        <taxon>Oomycota</taxon>
        <taxon>Saprolegniomycetes</taxon>
        <taxon>Saprolegniales</taxon>
        <taxon>Verrucalvaceae</taxon>
        <taxon>Aphanomyces</taxon>
    </lineage>
</organism>
<evidence type="ECO:0000313" key="3">
    <source>
        <dbReference type="EMBL" id="KAF0685527.1"/>
    </source>
</evidence>
<evidence type="ECO:0000256" key="1">
    <source>
        <dbReference type="SAM" id="Phobius"/>
    </source>
</evidence>
<feature type="non-terminal residue" evidence="2">
    <location>
        <position position="266"/>
    </location>
</feature>
<dbReference type="AlphaFoldDB" id="A0A6A4XCE9"/>
<gene>
    <name evidence="3" type="ORF">As57867_022532</name>
    <name evidence="2" type="ORF">As57867_025302</name>
</gene>
<accession>A0A6A4XCE9</accession>
<comment type="caution">
    <text evidence="2">The sequence shown here is derived from an EMBL/GenBank/DDBJ whole genome shotgun (WGS) entry which is preliminary data.</text>
</comment>
<feature type="transmembrane region" description="Helical" evidence="1">
    <location>
        <begin position="95"/>
        <end position="113"/>
    </location>
</feature>
<name>A0A6A4XCE9_9STRA</name>
<dbReference type="EMBL" id="VJMH01007094">
    <property type="protein sequence ID" value="KAF0685527.1"/>
    <property type="molecule type" value="Genomic_DNA"/>
</dbReference>
<feature type="transmembrane region" description="Helical" evidence="1">
    <location>
        <begin position="55"/>
        <end position="75"/>
    </location>
</feature>
<keyword evidence="1" id="KW-1133">Transmembrane helix</keyword>
<dbReference type="EMBL" id="VJMH01007525">
    <property type="protein sequence ID" value="KAF0682507.1"/>
    <property type="molecule type" value="Genomic_DNA"/>
</dbReference>
<proteinExistence type="predicted"/>
<evidence type="ECO:0000313" key="2">
    <source>
        <dbReference type="EMBL" id="KAF0682507.1"/>
    </source>
</evidence>
<feature type="transmembrane region" description="Helical" evidence="1">
    <location>
        <begin position="160"/>
        <end position="183"/>
    </location>
</feature>
<keyword evidence="1" id="KW-0812">Transmembrane</keyword>
<dbReference type="OrthoDB" id="87574at2759"/>
<protein>
    <submittedName>
        <fullName evidence="2">Uncharacterized protein</fullName>
    </submittedName>
</protein>
<sequence>MLNIAPRDLLAGSAVSLMRVVPAVTVSGPPTTSKPSLRHHHHHHHHHRIYVDMTLLMHFIAFVYLAINVVAISAANGPDLATVRANYPTLTKLTYASLALLHLATIAFILCGSRCRRHRNHSSNGPKGKNHRLDSRSRASYSSASFARVAKHMQDYADEFYVVFNVVEIACQSHQAFAIFSTLPDARIALSYMAIVICYCFASPFVLYIRNTQTKTTLINLSDSIFSFTLSCGHPLVAIGSSTLQYLLVNPNLAHDHTWATKNALM</sequence>
<keyword evidence="1" id="KW-0472">Membrane</keyword>